<dbReference type="Pfam" id="PF13577">
    <property type="entry name" value="SnoaL_4"/>
    <property type="match status" value="1"/>
</dbReference>
<accession>A0A059FBI3</accession>
<dbReference type="InterPro" id="IPR037401">
    <property type="entry name" value="SnoaL-like"/>
</dbReference>
<evidence type="ECO:0000313" key="2">
    <source>
        <dbReference type="EMBL" id="KCZ87957.1"/>
    </source>
</evidence>
<dbReference type="AlphaFoldDB" id="A0A059FBI3"/>
<keyword evidence="3" id="KW-1185">Reference proteome</keyword>
<protein>
    <submittedName>
        <fullName evidence="2">Aromatic-ring-hydroxylating dioxygenase subunit beta</fullName>
    </submittedName>
</protein>
<keyword evidence="2" id="KW-0560">Oxidoreductase</keyword>
<evidence type="ECO:0000313" key="3">
    <source>
        <dbReference type="Proteomes" id="UP000025171"/>
    </source>
</evidence>
<dbReference type="Proteomes" id="UP000025171">
    <property type="component" value="Unassembled WGS sequence"/>
</dbReference>
<proteinExistence type="predicted"/>
<name>A0A059FBI3_9PROT</name>
<gene>
    <name evidence="2" type="ORF">HJO_16275</name>
</gene>
<dbReference type="EMBL" id="ARYK01000011">
    <property type="protein sequence ID" value="KCZ87957.1"/>
    <property type="molecule type" value="Genomic_DNA"/>
</dbReference>
<dbReference type="InterPro" id="IPR032710">
    <property type="entry name" value="NTF2-like_dom_sf"/>
</dbReference>
<reference evidence="2 3" key="1">
    <citation type="journal article" date="2014" name="Antonie Van Leeuwenhoek">
        <title>Hyphomonas beringensis sp. nov. and Hyphomonas chukchiensis sp. nov., isolated from surface seawater of the Bering Sea and Chukchi Sea.</title>
        <authorList>
            <person name="Li C."/>
            <person name="Lai Q."/>
            <person name="Li G."/>
            <person name="Dong C."/>
            <person name="Wang J."/>
            <person name="Liao Y."/>
            <person name="Shao Z."/>
        </authorList>
    </citation>
    <scope>NUCLEOTIDE SEQUENCE [LARGE SCALE GENOMIC DNA]</scope>
    <source>
        <strain evidence="2 3">MHS-2</strain>
    </source>
</reference>
<sequence length="171" mass="19922">MEGAMREENARLDELLSQHEIYEVLTRYCRGVDRGDVEVLRSVYHQDATDDHGMFKGRGVDFSEWIVDWMRDNLRACQHFIGNFRCDLQGEVALTETYCISFSEYKDGRNSTVFSRFIDRFERRDGVWKIADRLLVPDLSRSDPASPGFGAVQGWDFTWGSRDSSDPSYRR</sequence>
<organism evidence="2 3">
    <name type="scientific">Hyphomonas johnsonii MHS-2</name>
    <dbReference type="NCBI Taxonomy" id="1280950"/>
    <lineage>
        <taxon>Bacteria</taxon>
        <taxon>Pseudomonadati</taxon>
        <taxon>Pseudomonadota</taxon>
        <taxon>Alphaproteobacteria</taxon>
        <taxon>Hyphomonadales</taxon>
        <taxon>Hyphomonadaceae</taxon>
        <taxon>Hyphomonas</taxon>
    </lineage>
</organism>
<dbReference type="SUPFAM" id="SSF54427">
    <property type="entry name" value="NTF2-like"/>
    <property type="match status" value="1"/>
</dbReference>
<comment type="caution">
    <text evidence="2">The sequence shown here is derived from an EMBL/GenBank/DDBJ whole genome shotgun (WGS) entry which is preliminary data.</text>
</comment>
<dbReference type="eggNOG" id="COG5517">
    <property type="taxonomic scope" value="Bacteria"/>
</dbReference>
<dbReference type="STRING" id="1280950.HJO_16275"/>
<dbReference type="Gene3D" id="3.10.450.50">
    <property type="match status" value="1"/>
</dbReference>
<keyword evidence="2" id="KW-0223">Dioxygenase</keyword>
<evidence type="ECO:0000259" key="1">
    <source>
        <dbReference type="Pfam" id="PF13577"/>
    </source>
</evidence>
<dbReference type="GO" id="GO:0051213">
    <property type="term" value="F:dioxygenase activity"/>
    <property type="evidence" value="ECO:0007669"/>
    <property type="project" value="UniProtKB-KW"/>
</dbReference>
<feature type="domain" description="SnoaL-like" evidence="1">
    <location>
        <begin position="14"/>
        <end position="133"/>
    </location>
</feature>